<dbReference type="GO" id="GO:0005634">
    <property type="term" value="C:nucleus"/>
    <property type="evidence" value="ECO:0007669"/>
    <property type="project" value="UniProtKB-SubCell"/>
</dbReference>
<dbReference type="PANTHER" id="PTHR46179:SF13">
    <property type="entry name" value="C2H2-TYPE DOMAIN-CONTAINING PROTEIN"/>
    <property type="match status" value="1"/>
</dbReference>
<evidence type="ECO:0000313" key="1">
    <source>
        <dbReference type="EMBL" id="CAI4062215.1"/>
    </source>
</evidence>
<dbReference type="Gene3D" id="3.30.160.60">
    <property type="entry name" value="Classic Zinc Finger"/>
    <property type="match status" value="1"/>
</dbReference>
<proteinExistence type="predicted"/>
<accession>A0AA35JHE6</accession>
<dbReference type="SMART" id="SM00355">
    <property type="entry name" value="ZnF_C2H2"/>
    <property type="match status" value="3"/>
</dbReference>
<organism evidence="1 2">
    <name type="scientific">Saccharomyces kudriavzevii (strain ATCC MYA-4449 / AS 2.2408 / CBS 8840 / NBRC 1802 / NCYC 2889)</name>
    <name type="common">Yeast</name>
    <dbReference type="NCBI Taxonomy" id="226230"/>
    <lineage>
        <taxon>Eukaryota</taxon>
        <taxon>Fungi</taxon>
        <taxon>Dikarya</taxon>
        <taxon>Ascomycota</taxon>
        <taxon>Saccharomycotina</taxon>
        <taxon>Saccharomycetes</taxon>
        <taxon>Saccharomycetales</taxon>
        <taxon>Saccharomycetaceae</taxon>
        <taxon>Saccharomyces</taxon>
    </lineage>
</organism>
<dbReference type="GO" id="GO:0008270">
    <property type="term" value="F:zinc ion binding"/>
    <property type="evidence" value="ECO:0007669"/>
    <property type="project" value="UniProtKB-KW"/>
</dbReference>
<dbReference type="InterPro" id="IPR013087">
    <property type="entry name" value="Znf_C2H2_type"/>
</dbReference>
<dbReference type="GO" id="GO:0006357">
    <property type="term" value="P:regulation of transcription by RNA polymerase II"/>
    <property type="evidence" value="ECO:0007669"/>
    <property type="project" value="TreeGrafter"/>
</dbReference>
<dbReference type="PROSITE" id="PS50157">
    <property type="entry name" value="ZINC_FINGER_C2H2_2"/>
    <property type="match status" value="1"/>
</dbReference>
<evidence type="ECO:0000313" key="2">
    <source>
        <dbReference type="Proteomes" id="UP001162087"/>
    </source>
</evidence>
<protein>
    <submittedName>
        <fullName evidence="1">Uncharacterized protein</fullName>
    </submittedName>
</protein>
<reference evidence="1" key="1">
    <citation type="submission" date="2022-10" db="EMBL/GenBank/DDBJ databases">
        <authorList>
            <person name="Byrne P K."/>
        </authorList>
    </citation>
    <scope>NUCLEOTIDE SEQUENCE</scope>
    <source>
        <strain evidence="1">IFO1802</strain>
    </source>
</reference>
<dbReference type="PANTHER" id="PTHR46179">
    <property type="entry name" value="ZINC FINGER PROTEIN"/>
    <property type="match status" value="1"/>
</dbReference>
<dbReference type="InterPro" id="IPR051061">
    <property type="entry name" value="Zinc_finger_trans_reg"/>
</dbReference>
<dbReference type="EMBL" id="OX365902">
    <property type="protein sequence ID" value="CAI4062215.1"/>
    <property type="molecule type" value="Genomic_DNA"/>
</dbReference>
<gene>
    <name evidence="1" type="primary">SKDI07G2990</name>
    <name evidence="1" type="ORF">SKDI_07G2990</name>
</gene>
<keyword evidence="2" id="KW-1185">Reference proteome</keyword>
<dbReference type="Proteomes" id="UP001162087">
    <property type="component" value="Chromosome 7"/>
</dbReference>
<dbReference type="PROSITE" id="PS00028">
    <property type="entry name" value="ZINC_FINGER_C2H2_1"/>
    <property type="match status" value="1"/>
</dbReference>
<sequence length="295" mass="33526">MSLYQERNNLTAKLSLDGEAVQIDQSLYRWYETARDMKEDSVTPSKEDLSLHSTEDLLLEPLIPMIPVGSEIQGQADGPNLSFEGDTELKSQLGKITEGAQYALPLTDSEFMDLINHRPQEEANPEFIGSNSMEQIVPESILAYSQSSHVAQLYGDPKVFGTISKQTKRGSYRCAHCSENFPTLLKFAAHLDESNLERPYKCPIGHCPWKILGFLQANGLRRHCSSQHRGELDMEMEKSLNLKVERYPGLNCPFSICQKTFKRKDAYKRHVAMVHNNADSRFNKRLKKIMNNVSK</sequence>
<dbReference type="OrthoDB" id="6910977at2759"/>
<name>A0AA35JHE6_SACK1</name>